<protein>
    <submittedName>
        <fullName evidence="1">GTPase domain-containing protein</fullName>
    </submittedName>
</protein>
<name>A0AAW6UMI0_PRORE</name>
<evidence type="ECO:0000313" key="1">
    <source>
        <dbReference type="EMBL" id="MDI9094356.1"/>
    </source>
</evidence>
<accession>A0AAW6UMI0</accession>
<gene>
    <name evidence="1" type="ORF">OGX73_17170</name>
</gene>
<dbReference type="RefSeq" id="WP_272663948.1">
    <property type="nucleotide sequence ID" value="NZ_JAOWIN010000014.1"/>
</dbReference>
<dbReference type="AlphaFoldDB" id="A0AAW6UMI0"/>
<sequence length="245" mass="27522">MFKKLLEKAVGAIVMALTKVAIDKVPGMYKGLVDWWNGKSIAIIGPTASGKNSFFNKLSGDVVPTDHIQTRGAENVKTFNISWPLPNKSEVKFKCKNSINVGGEIDERERFWLQSCKEADVIFYLVDFDKLTNDTENTMRRIKSDFKWIASNIPKFKKESALFIIINKMDLIFDGSVDPSTIEEQLTSALTVHRENLDDATQKTLGSYTSRISGLSPMSMTDSHIFSICFTSVLQMIFDSEGKVK</sequence>
<organism evidence="1 2">
    <name type="scientific">Providencia rettgeri</name>
    <dbReference type="NCBI Taxonomy" id="587"/>
    <lineage>
        <taxon>Bacteria</taxon>
        <taxon>Pseudomonadati</taxon>
        <taxon>Pseudomonadota</taxon>
        <taxon>Gammaproteobacteria</taxon>
        <taxon>Enterobacterales</taxon>
        <taxon>Morganellaceae</taxon>
        <taxon>Providencia</taxon>
    </lineage>
</organism>
<reference evidence="1" key="1">
    <citation type="submission" date="2022-10" db="EMBL/GenBank/DDBJ databases">
        <title>Bacterial isolates recovered from the One Health project in Brazil.</title>
        <authorList>
            <person name="Valiatti T.B."/>
            <person name="Santos F."/>
            <person name="Cayo R."/>
            <person name="Gales A.C."/>
        </authorList>
    </citation>
    <scope>NUCLEOTIDE SEQUENCE</scope>
    <source>
        <strain evidence="1">PVR188</strain>
    </source>
</reference>
<dbReference type="InterPro" id="IPR027417">
    <property type="entry name" value="P-loop_NTPase"/>
</dbReference>
<dbReference type="SUPFAM" id="SSF52540">
    <property type="entry name" value="P-loop containing nucleoside triphosphate hydrolases"/>
    <property type="match status" value="1"/>
</dbReference>
<dbReference type="EMBL" id="JAOWIN010000014">
    <property type="protein sequence ID" value="MDI9094356.1"/>
    <property type="molecule type" value="Genomic_DNA"/>
</dbReference>
<dbReference type="Proteomes" id="UP001159001">
    <property type="component" value="Unassembled WGS sequence"/>
</dbReference>
<comment type="caution">
    <text evidence="1">The sequence shown here is derived from an EMBL/GenBank/DDBJ whole genome shotgun (WGS) entry which is preliminary data.</text>
</comment>
<dbReference type="CDD" id="cd00882">
    <property type="entry name" value="Ras_like_GTPase"/>
    <property type="match status" value="1"/>
</dbReference>
<proteinExistence type="predicted"/>
<evidence type="ECO:0000313" key="2">
    <source>
        <dbReference type="Proteomes" id="UP001159001"/>
    </source>
</evidence>
<dbReference type="Gene3D" id="3.40.50.300">
    <property type="entry name" value="P-loop containing nucleotide triphosphate hydrolases"/>
    <property type="match status" value="1"/>
</dbReference>